<feature type="domain" description="Ig-like" evidence="12">
    <location>
        <begin position="532"/>
        <end position="621"/>
    </location>
</feature>
<dbReference type="InterPro" id="IPR007110">
    <property type="entry name" value="Ig-like_dom"/>
</dbReference>
<dbReference type="GO" id="GO:0030424">
    <property type="term" value="C:axon"/>
    <property type="evidence" value="ECO:0007669"/>
    <property type="project" value="TreeGrafter"/>
</dbReference>
<keyword evidence="7" id="KW-0325">Glycoprotein</keyword>
<evidence type="ECO:0000259" key="13">
    <source>
        <dbReference type="PROSITE" id="PS50853"/>
    </source>
</evidence>
<dbReference type="AlphaFoldDB" id="A0A8D0D9T0"/>
<dbReference type="SUPFAM" id="SSF48726">
    <property type="entry name" value="Immunoglobulin"/>
    <property type="match status" value="6"/>
</dbReference>
<keyword evidence="9" id="KW-0393">Immunoglobulin domain</keyword>
<dbReference type="SMART" id="SM00409">
    <property type="entry name" value="IG"/>
    <property type="match status" value="6"/>
</dbReference>
<dbReference type="GO" id="GO:0050808">
    <property type="term" value="P:synapse organization"/>
    <property type="evidence" value="ECO:0007669"/>
    <property type="project" value="TreeGrafter"/>
</dbReference>
<dbReference type="PROSITE" id="PS50835">
    <property type="entry name" value="IG_LIKE"/>
    <property type="match status" value="6"/>
</dbReference>
<feature type="domain" description="Ig-like" evidence="12">
    <location>
        <begin position="134"/>
        <end position="216"/>
    </location>
</feature>
<comment type="subcellular location">
    <subcellularLocation>
        <location evidence="1">Cell membrane</location>
        <topology evidence="1">Lipid-anchor</topology>
        <topology evidence="1">GPI-anchor</topology>
    </subcellularLocation>
</comment>
<dbReference type="GO" id="GO:0008046">
    <property type="term" value="F:axon guidance receptor activity"/>
    <property type="evidence" value="ECO:0007669"/>
    <property type="project" value="TreeGrafter"/>
</dbReference>
<dbReference type="SUPFAM" id="SSF49265">
    <property type="entry name" value="Fibronectin type III"/>
    <property type="match status" value="1"/>
</dbReference>
<evidence type="ECO:0000313" key="14">
    <source>
        <dbReference type="Ensembl" id="ENSSLUP00000049328.1"/>
    </source>
</evidence>
<dbReference type="FunFam" id="2.60.40.10:FF:000243">
    <property type="entry name" value="MAM domain-containing glycosylphosphatidylinositol anchor protein 1"/>
    <property type="match status" value="1"/>
</dbReference>
<dbReference type="InterPro" id="IPR013320">
    <property type="entry name" value="ConA-like_dom_sf"/>
</dbReference>
<evidence type="ECO:0000256" key="7">
    <source>
        <dbReference type="ARBA" id="ARBA00023180"/>
    </source>
</evidence>
<dbReference type="InterPro" id="IPR036179">
    <property type="entry name" value="Ig-like_dom_sf"/>
</dbReference>
<reference evidence="14" key="1">
    <citation type="submission" date="2025-08" db="UniProtKB">
        <authorList>
            <consortium name="Ensembl"/>
        </authorList>
    </citation>
    <scope>IDENTIFICATION</scope>
</reference>
<dbReference type="GO" id="GO:0043025">
    <property type="term" value="C:neuronal cell body"/>
    <property type="evidence" value="ECO:0007669"/>
    <property type="project" value="TreeGrafter"/>
</dbReference>
<dbReference type="PROSITE" id="PS50060">
    <property type="entry name" value="MAM_2"/>
    <property type="match status" value="1"/>
</dbReference>
<dbReference type="SMART" id="SM00137">
    <property type="entry name" value="MAM"/>
    <property type="match status" value="1"/>
</dbReference>
<dbReference type="FunFam" id="2.60.40.10:FF:000240">
    <property type="entry name" value="MAM domain containing glycosylphosphatidylinositol anchor 1"/>
    <property type="match status" value="1"/>
</dbReference>
<sequence length="943" mass="105171">MGLMFGLLWLFTGFLQGVHGQGVYAPPTVRIVHSGQACNVEEERYSERVYTIREGETLELQCLVTGHPRPQIRWTKTAGGASDRPGDSTLHNGTLKISNISRHQGGRYYCKAENGLGSPAIRSIRVDVYYLDDPVITVHQSVGESKEQFYFERTVFLRCVANSNPPVHYSWRRGREALTQGSDAGVEIYEPFFTQGETKILKLKNLRPQDYAGYTCISSVRSVCGIADKSAHFSLNNRTAPPSIKLLLDDPLVVNPGETVSLVCVASAGDPPPSLQWVRPGGEGLPKRSVVNGGTLTLPVVTVEDGGAYSCVASNNVGNAAKKSANILVRGLRKGRFWITPDPYHNDDNIQIGREVKISCQVRPRPPEELQFGWLKNGRPIRSSERMVITHTDSEVTPGTTNLDIIDLKFTDFGTYTCVASLRNGGTPEISIDVNISSTTVPPELSVPRGRSHLIAQEGDTVDLQCLVSGKPKPIILWSRAEESGERYDGVLRVSNVTREMSGTYRCQTSQYNGFNVKPREALIHLVVQCGPPVVEPAFTEIRQALGRAFSLSCRLLRAHPARLLRYEWKLGSRLLTVGQFADDRDDTSYLVKALNREGYGEYTCDITNEAGAGRCTFLVTGKAYAPEFYYDTYSALWQNKPRVYGFKLQWTQMEPNAVDRILAYRLGIRQMSQSRWWEQEIAMEGSIQKGELLTYNLTELVKPESYLVRLTPITRYGEGDTTERIITYSAPVNPHLREFQCGFEDEAVCLFSQDKTDDFEWTRHSAATRDTKYTPNTGPSTDRTGSKQGFYMYIETSRPRLEGDKARLLSPIFNTNSKTSSSSSVTYCFSFYYHMYGKHIGSLNVFLRQKGPTVTDTSVWTLVGNQGDRWRQAKVNIHPAAAFQIVMEGVRGAGIEGDIAIDDVTIEEGECKDPPPNSLDFGPVAVGICIFYMLHIFLSLEV</sequence>
<dbReference type="InterPro" id="IPR013783">
    <property type="entry name" value="Ig-like_fold"/>
</dbReference>
<dbReference type="FunFam" id="2.60.40.10:FF:000262">
    <property type="entry name" value="MAM domain containing glycosylphosphatidylinositol anchor 1"/>
    <property type="match status" value="1"/>
</dbReference>
<keyword evidence="5" id="KW-0472">Membrane</keyword>
<evidence type="ECO:0000256" key="1">
    <source>
        <dbReference type="ARBA" id="ARBA00004609"/>
    </source>
</evidence>
<dbReference type="PROSITE" id="PS50853">
    <property type="entry name" value="FN3"/>
    <property type="match status" value="1"/>
</dbReference>
<dbReference type="GeneTree" id="ENSGT00940000155369"/>
<keyword evidence="3" id="KW-0336">GPI-anchor</keyword>
<dbReference type="InterPro" id="IPR003961">
    <property type="entry name" value="FN3_dom"/>
</dbReference>
<proteinExistence type="predicted"/>
<feature type="domain" description="Ig-like" evidence="12">
    <location>
        <begin position="242"/>
        <end position="328"/>
    </location>
</feature>
<accession>A0A8D0D9T0</accession>
<feature type="domain" description="MAM" evidence="11">
    <location>
        <begin position="740"/>
        <end position="914"/>
    </location>
</feature>
<evidence type="ECO:0000256" key="10">
    <source>
        <dbReference type="SAM" id="SignalP"/>
    </source>
</evidence>
<dbReference type="SMART" id="SM00408">
    <property type="entry name" value="IGc2"/>
    <property type="match status" value="6"/>
</dbReference>
<reference evidence="14" key="2">
    <citation type="submission" date="2025-09" db="UniProtKB">
        <authorList>
            <consortium name="Ensembl"/>
        </authorList>
    </citation>
    <scope>IDENTIFICATION</scope>
</reference>
<dbReference type="InterPro" id="IPR013098">
    <property type="entry name" value="Ig_I-set"/>
</dbReference>
<evidence type="ECO:0000256" key="8">
    <source>
        <dbReference type="ARBA" id="ARBA00023288"/>
    </source>
</evidence>
<evidence type="ECO:0000256" key="6">
    <source>
        <dbReference type="ARBA" id="ARBA00023157"/>
    </source>
</evidence>
<dbReference type="Pfam" id="PF13927">
    <property type="entry name" value="Ig_3"/>
    <property type="match status" value="3"/>
</dbReference>
<feature type="signal peptide" evidence="10">
    <location>
        <begin position="1"/>
        <end position="20"/>
    </location>
</feature>
<dbReference type="GO" id="GO:0098552">
    <property type="term" value="C:side of membrane"/>
    <property type="evidence" value="ECO:0007669"/>
    <property type="project" value="UniProtKB-KW"/>
</dbReference>
<protein>
    <submittedName>
        <fullName evidence="14">MAM domain containing glycosylphosphatidylinositol anchor 2a</fullName>
    </submittedName>
</protein>
<dbReference type="Gene3D" id="2.60.40.10">
    <property type="entry name" value="Immunoglobulins"/>
    <property type="match status" value="7"/>
</dbReference>
<keyword evidence="15" id="KW-1185">Reference proteome</keyword>
<feature type="domain" description="Fibronectin type-III" evidence="13">
    <location>
        <begin position="633"/>
        <end position="733"/>
    </location>
</feature>
<dbReference type="Pfam" id="PF07679">
    <property type="entry name" value="I-set"/>
    <property type="match status" value="1"/>
</dbReference>
<dbReference type="Gene3D" id="2.60.120.200">
    <property type="match status" value="1"/>
</dbReference>
<evidence type="ECO:0000256" key="4">
    <source>
        <dbReference type="ARBA" id="ARBA00022737"/>
    </source>
</evidence>
<evidence type="ECO:0000259" key="11">
    <source>
        <dbReference type="PROSITE" id="PS50060"/>
    </source>
</evidence>
<dbReference type="CDD" id="cd00096">
    <property type="entry name" value="Ig"/>
    <property type="match status" value="2"/>
</dbReference>
<dbReference type="Pfam" id="PF00629">
    <property type="entry name" value="MAM"/>
    <property type="match status" value="1"/>
</dbReference>
<organism evidence="14 15">
    <name type="scientific">Sander lucioperca</name>
    <name type="common">Pike-perch</name>
    <name type="synonym">Perca lucioperca</name>
    <dbReference type="NCBI Taxonomy" id="283035"/>
    <lineage>
        <taxon>Eukaryota</taxon>
        <taxon>Metazoa</taxon>
        <taxon>Chordata</taxon>
        <taxon>Craniata</taxon>
        <taxon>Vertebrata</taxon>
        <taxon>Euteleostomi</taxon>
        <taxon>Actinopterygii</taxon>
        <taxon>Neopterygii</taxon>
        <taxon>Teleostei</taxon>
        <taxon>Neoteleostei</taxon>
        <taxon>Acanthomorphata</taxon>
        <taxon>Eupercaria</taxon>
        <taxon>Perciformes</taxon>
        <taxon>Percoidei</taxon>
        <taxon>Percidae</taxon>
        <taxon>Luciopercinae</taxon>
        <taxon>Sander</taxon>
    </lineage>
</organism>
<dbReference type="Ensembl" id="ENSSLUT00000050798.1">
    <property type="protein sequence ID" value="ENSSLUP00000049328.1"/>
    <property type="gene ID" value="ENSSLUG00000021310.1"/>
</dbReference>
<feature type="domain" description="Ig-like" evidence="12">
    <location>
        <begin position="27"/>
        <end position="127"/>
    </location>
</feature>
<dbReference type="PANTHER" id="PTHR45080">
    <property type="entry name" value="CONTACTIN 5"/>
    <property type="match status" value="1"/>
</dbReference>
<dbReference type="InterPro" id="IPR003599">
    <property type="entry name" value="Ig_sub"/>
</dbReference>
<keyword evidence="6" id="KW-1015">Disulfide bond</keyword>
<dbReference type="GO" id="GO:0005886">
    <property type="term" value="C:plasma membrane"/>
    <property type="evidence" value="ECO:0007669"/>
    <property type="project" value="UniProtKB-SubCell"/>
</dbReference>
<evidence type="ECO:0000313" key="15">
    <source>
        <dbReference type="Proteomes" id="UP000694568"/>
    </source>
</evidence>
<dbReference type="SUPFAM" id="SSF49899">
    <property type="entry name" value="Concanavalin A-like lectins/glucanases"/>
    <property type="match status" value="1"/>
</dbReference>
<evidence type="ECO:0000256" key="5">
    <source>
        <dbReference type="ARBA" id="ARBA00023136"/>
    </source>
</evidence>
<dbReference type="InterPro" id="IPR003598">
    <property type="entry name" value="Ig_sub2"/>
</dbReference>
<dbReference type="GO" id="GO:0007156">
    <property type="term" value="P:homophilic cell adhesion via plasma membrane adhesion molecules"/>
    <property type="evidence" value="ECO:0007669"/>
    <property type="project" value="TreeGrafter"/>
</dbReference>
<keyword evidence="2" id="KW-1003">Cell membrane</keyword>
<feature type="domain" description="Ig-like" evidence="12">
    <location>
        <begin position="443"/>
        <end position="525"/>
    </location>
</feature>
<evidence type="ECO:0000259" key="12">
    <source>
        <dbReference type="PROSITE" id="PS50835"/>
    </source>
</evidence>
<evidence type="ECO:0000256" key="9">
    <source>
        <dbReference type="ARBA" id="ARBA00023319"/>
    </source>
</evidence>
<feature type="chain" id="PRO_5034258194" evidence="10">
    <location>
        <begin position="21"/>
        <end position="943"/>
    </location>
</feature>
<dbReference type="Proteomes" id="UP000694568">
    <property type="component" value="Unplaced"/>
</dbReference>
<keyword evidence="8" id="KW-0449">Lipoprotein</keyword>
<keyword evidence="10" id="KW-0732">Signal</keyword>
<dbReference type="FunFam" id="2.60.120.200:FF:000019">
    <property type="entry name" value="MAM domain containing glycosylphosphatidylinositol anchor 2"/>
    <property type="match status" value="1"/>
</dbReference>
<name>A0A8D0D9T0_SANLU</name>
<evidence type="ECO:0000256" key="3">
    <source>
        <dbReference type="ARBA" id="ARBA00022622"/>
    </source>
</evidence>
<dbReference type="CDD" id="cd06263">
    <property type="entry name" value="MAM"/>
    <property type="match status" value="1"/>
</dbReference>
<dbReference type="InterPro" id="IPR050958">
    <property type="entry name" value="Cell_Adh-Cytoskel_Orgn"/>
</dbReference>
<dbReference type="InterPro" id="IPR036116">
    <property type="entry name" value="FN3_sf"/>
</dbReference>
<dbReference type="InterPro" id="IPR000998">
    <property type="entry name" value="MAM_dom"/>
</dbReference>
<keyword evidence="4" id="KW-0677">Repeat</keyword>
<evidence type="ECO:0000256" key="2">
    <source>
        <dbReference type="ARBA" id="ARBA00022475"/>
    </source>
</evidence>
<dbReference type="PANTHER" id="PTHR45080:SF35">
    <property type="entry name" value="MAM DOMAIN-CONTAINING GLYCOSYLPHOSPHATIDYLINOSITOL ANCHOR 2"/>
    <property type="match status" value="1"/>
</dbReference>
<feature type="domain" description="Ig-like" evidence="12">
    <location>
        <begin position="341"/>
        <end position="437"/>
    </location>
</feature>